<feature type="compositionally biased region" description="Basic and acidic residues" evidence="1">
    <location>
        <begin position="534"/>
        <end position="549"/>
    </location>
</feature>
<sequence>MTAPLRGTPHASALPASQTAPVAEFRCLFTHDVRRKQKRWQDGYLKFHTFNNRVMVSDQARNHIGDTYWKESNELQEGDEVTLDKGVMVEVAEAMGITQTDLAPLFEKRPKEPTKEPPARPAPSSTTRPFQRPTSVAPSSVPRPGTQLRHKSLNTLLGTPKGPVGKAVPMQSPYEARREKENELAEERAPKRQKTTARYTGWRASSPMQGDESPPSRATPSWVRMADAKNARSPHAPPPKPVTISSESDHVPIFTSDITLPSPPPKVVKARPIQPVKAAPSVQAAVLPPPPPVQTPKAPRTKVRLPKAKAVQTPKQPDPTSSPPVSASNRLTNVDFAVQTVQKPPKKASPPPSPPRNPKAKSLRLSAGVRRGTLLCQALPKQPSRVDGQARVTTTRLKPRKTSRTVSREPSPALARRVESASGAVSNLGRVATKSKASNTEPELVPSDFDEDDIAFDAPQDIFEDPEIYHGLMDQQLLHPPSPPEAGRQPPHEVIASNPSSKSRKPRPSKPPEREVIDVEDDQPPMPKSTKAKATRERNRTTDKTRPERAISPPGEAVLKPPVSARRQISPTLSVASEARSRTTSTSPSKKLLSIGGFPMKTKRLPKKASPPAQPSGDNVALVPRRETVALPPHPLLANKNGPLMSTTELASLLKKPKKRSKPDDPIEDDATATGKSPARKMRRVRSANDAPIPSTAEDWEKRNLPKTSSNLTEVESAAPMAPPKKKESTLAALTKKTDPRKKFKRTQSLNVDTSSASLGQVDEVDLPSPVIDIDVGPWSTEAFDLFDWRPPGRERGEGIAA</sequence>
<evidence type="ECO:0000313" key="4">
    <source>
        <dbReference type="Proteomes" id="UP000813461"/>
    </source>
</evidence>
<protein>
    <recommendedName>
        <fullName evidence="2">5'-3' DNA helicase ZGRF1-like N-terminal domain-containing protein</fullName>
    </recommendedName>
</protein>
<reference evidence="3" key="1">
    <citation type="journal article" date="2021" name="Nat. Commun.">
        <title>Genetic determinants of endophytism in the Arabidopsis root mycobiome.</title>
        <authorList>
            <person name="Mesny F."/>
            <person name="Miyauchi S."/>
            <person name="Thiergart T."/>
            <person name="Pickel B."/>
            <person name="Atanasova L."/>
            <person name="Karlsson M."/>
            <person name="Huettel B."/>
            <person name="Barry K.W."/>
            <person name="Haridas S."/>
            <person name="Chen C."/>
            <person name="Bauer D."/>
            <person name="Andreopoulos W."/>
            <person name="Pangilinan J."/>
            <person name="LaButti K."/>
            <person name="Riley R."/>
            <person name="Lipzen A."/>
            <person name="Clum A."/>
            <person name="Drula E."/>
            <person name="Henrissat B."/>
            <person name="Kohler A."/>
            <person name="Grigoriev I.V."/>
            <person name="Martin F.M."/>
            <person name="Hacquard S."/>
        </authorList>
    </citation>
    <scope>NUCLEOTIDE SEQUENCE</scope>
    <source>
        <strain evidence="3">MPI-SDFR-AT-0120</strain>
    </source>
</reference>
<feature type="compositionally biased region" description="Basic and acidic residues" evidence="1">
    <location>
        <begin position="175"/>
        <end position="190"/>
    </location>
</feature>
<feature type="compositionally biased region" description="Polar residues" evidence="1">
    <location>
        <begin position="323"/>
        <end position="332"/>
    </location>
</feature>
<feature type="compositionally biased region" description="Basic and acidic residues" evidence="1">
    <location>
        <begin position="106"/>
        <end position="118"/>
    </location>
</feature>
<dbReference type="AlphaFoldDB" id="A0A8K0QWE2"/>
<accession>A0A8K0QWE2</accession>
<proteinExistence type="predicted"/>
<dbReference type="Proteomes" id="UP000813461">
    <property type="component" value="Unassembled WGS sequence"/>
</dbReference>
<dbReference type="PANTHER" id="PTHR28535:SF1">
    <property type="entry name" value="PROTEIN ZGRF1"/>
    <property type="match status" value="1"/>
</dbReference>
<evidence type="ECO:0000259" key="2">
    <source>
        <dbReference type="Pfam" id="PF10382"/>
    </source>
</evidence>
<evidence type="ECO:0000313" key="3">
    <source>
        <dbReference type="EMBL" id="KAH7076268.1"/>
    </source>
</evidence>
<feature type="region of interest" description="Disordered" evidence="1">
    <location>
        <begin position="100"/>
        <end position="365"/>
    </location>
</feature>
<feature type="region of interest" description="Disordered" evidence="1">
    <location>
        <begin position="380"/>
        <end position="750"/>
    </location>
</feature>
<dbReference type="PANTHER" id="PTHR28535">
    <property type="entry name" value="ZINC FINGER GRF-TYPE CONTAINING 1"/>
    <property type="match status" value="1"/>
</dbReference>
<dbReference type="InterPro" id="IPR052800">
    <property type="entry name" value="DNA_Repair_Helicase_ZGRF1"/>
</dbReference>
<dbReference type="OrthoDB" id="6513042at2759"/>
<name>A0A8K0QWE2_9PLEO</name>
<comment type="caution">
    <text evidence="3">The sequence shown here is derived from an EMBL/GenBank/DDBJ whole genome shotgun (WGS) entry which is preliminary data.</text>
</comment>
<feature type="compositionally biased region" description="Polar residues" evidence="1">
    <location>
        <begin position="124"/>
        <end position="138"/>
    </location>
</feature>
<dbReference type="InterPro" id="IPR018838">
    <property type="entry name" value="ZGRF1-like_N"/>
</dbReference>
<dbReference type="GO" id="GO:0005634">
    <property type="term" value="C:nucleus"/>
    <property type="evidence" value="ECO:0007669"/>
    <property type="project" value="TreeGrafter"/>
</dbReference>
<dbReference type="GO" id="GO:0006302">
    <property type="term" value="P:double-strand break repair"/>
    <property type="evidence" value="ECO:0007669"/>
    <property type="project" value="TreeGrafter"/>
</dbReference>
<dbReference type="GO" id="GO:0035861">
    <property type="term" value="C:site of double-strand break"/>
    <property type="evidence" value="ECO:0007669"/>
    <property type="project" value="TreeGrafter"/>
</dbReference>
<gene>
    <name evidence="3" type="ORF">FB567DRAFT_535834</name>
</gene>
<dbReference type="EMBL" id="JAGMVJ010000019">
    <property type="protein sequence ID" value="KAH7076268.1"/>
    <property type="molecule type" value="Genomic_DNA"/>
</dbReference>
<dbReference type="Pfam" id="PF10382">
    <property type="entry name" value="ZGRF1-like_N"/>
    <property type="match status" value="1"/>
</dbReference>
<evidence type="ECO:0000256" key="1">
    <source>
        <dbReference type="SAM" id="MobiDB-lite"/>
    </source>
</evidence>
<feature type="compositionally biased region" description="Pro residues" evidence="1">
    <location>
        <begin position="347"/>
        <end position="357"/>
    </location>
</feature>
<organism evidence="3 4">
    <name type="scientific">Paraphoma chrysanthemicola</name>
    <dbReference type="NCBI Taxonomy" id="798071"/>
    <lineage>
        <taxon>Eukaryota</taxon>
        <taxon>Fungi</taxon>
        <taxon>Dikarya</taxon>
        <taxon>Ascomycota</taxon>
        <taxon>Pezizomycotina</taxon>
        <taxon>Dothideomycetes</taxon>
        <taxon>Pleosporomycetidae</taxon>
        <taxon>Pleosporales</taxon>
        <taxon>Pleosporineae</taxon>
        <taxon>Phaeosphaeriaceae</taxon>
        <taxon>Paraphoma</taxon>
    </lineage>
</organism>
<keyword evidence="4" id="KW-1185">Reference proteome</keyword>
<feature type="domain" description="5'-3' DNA helicase ZGRF1-like N-terminal" evidence="2">
    <location>
        <begin position="22"/>
        <end position="102"/>
    </location>
</feature>
<feature type="compositionally biased region" description="Low complexity" evidence="1">
    <location>
        <begin position="574"/>
        <end position="594"/>
    </location>
</feature>